<dbReference type="Pfam" id="PF13715">
    <property type="entry name" value="CarbopepD_reg_2"/>
    <property type="match status" value="1"/>
</dbReference>
<feature type="signal peptide" evidence="10">
    <location>
        <begin position="1"/>
        <end position="22"/>
    </location>
</feature>
<dbReference type="RefSeq" id="WP_099563400.1">
    <property type="nucleotide sequence ID" value="NZ_JAMFLZ010000004.1"/>
</dbReference>
<keyword evidence="2 8" id="KW-0813">Transport</keyword>
<evidence type="ECO:0000259" key="11">
    <source>
        <dbReference type="Pfam" id="PF07715"/>
    </source>
</evidence>
<dbReference type="PROSITE" id="PS52016">
    <property type="entry name" value="TONB_DEPENDENT_REC_3"/>
    <property type="match status" value="1"/>
</dbReference>
<dbReference type="PANTHER" id="PTHR30069">
    <property type="entry name" value="TONB-DEPENDENT OUTER MEMBRANE RECEPTOR"/>
    <property type="match status" value="1"/>
</dbReference>
<keyword evidence="4 8" id="KW-0812">Transmembrane</keyword>
<evidence type="ECO:0000313" key="12">
    <source>
        <dbReference type="EMBL" id="MCL6295456.1"/>
    </source>
</evidence>
<evidence type="ECO:0000256" key="3">
    <source>
        <dbReference type="ARBA" id="ARBA00022452"/>
    </source>
</evidence>
<dbReference type="InterPro" id="IPR037066">
    <property type="entry name" value="Plug_dom_sf"/>
</dbReference>
<dbReference type="Gene3D" id="2.60.40.1120">
    <property type="entry name" value="Carboxypeptidase-like, regulatory domain"/>
    <property type="match status" value="1"/>
</dbReference>
<accession>A0ABT0QEN5</accession>
<dbReference type="InterPro" id="IPR036942">
    <property type="entry name" value="Beta-barrel_TonB_sf"/>
</dbReference>
<evidence type="ECO:0000256" key="1">
    <source>
        <dbReference type="ARBA" id="ARBA00004571"/>
    </source>
</evidence>
<evidence type="ECO:0000256" key="7">
    <source>
        <dbReference type="ARBA" id="ARBA00023237"/>
    </source>
</evidence>
<comment type="similarity">
    <text evidence="8">Belongs to the TonB-dependent receptor family.</text>
</comment>
<protein>
    <submittedName>
        <fullName evidence="12">SusC/RagA family TonB-linked outer membrane protein</fullName>
    </submittedName>
</protein>
<organism evidence="12 13">
    <name type="scientific">Jejuia spongiicola</name>
    <dbReference type="NCBI Taxonomy" id="2942207"/>
    <lineage>
        <taxon>Bacteria</taxon>
        <taxon>Pseudomonadati</taxon>
        <taxon>Bacteroidota</taxon>
        <taxon>Flavobacteriia</taxon>
        <taxon>Flavobacteriales</taxon>
        <taxon>Flavobacteriaceae</taxon>
        <taxon>Jejuia</taxon>
    </lineage>
</organism>
<dbReference type="Gene3D" id="2.170.130.10">
    <property type="entry name" value="TonB-dependent receptor, plug domain"/>
    <property type="match status" value="1"/>
</dbReference>
<dbReference type="InterPro" id="IPR039426">
    <property type="entry name" value="TonB-dep_rcpt-like"/>
</dbReference>
<dbReference type="InterPro" id="IPR023996">
    <property type="entry name" value="TonB-dep_OMP_SusC/RagA"/>
</dbReference>
<dbReference type="InterPro" id="IPR008969">
    <property type="entry name" value="CarboxyPept-like_regulatory"/>
</dbReference>
<keyword evidence="6 8" id="KW-0472">Membrane</keyword>
<dbReference type="SUPFAM" id="SSF49464">
    <property type="entry name" value="Carboxypeptidase regulatory domain-like"/>
    <property type="match status" value="1"/>
</dbReference>
<comment type="caution">
    <text evidence="12">The sequence shown here is derived from an EMBL/GenBank/DDBJ whole genome shotgun (WGS) entry which is preliminary data.</text>
</comment>
<evidence type="ECO:0000256" key="2">
    <source>
        <dbReference type="ARBA" id="ARBA00022448"/>
    </source>
</evidence>
<evidence type="ECO:0000313" key="13">
    <source>
        <dbReference type="Proteomes" id="UP001165381"/>
    </source>
</evidence>
<evidence type="ECO:0000256" key="5">
    <source>
        <dbReference type="ARBA" id="ARBA00022729"/>
    </source>
</evidence>
<proteinExistence type="inferred from homology"/>
<dbReference type="PANTHER" id="PTHR30069:SF29">
    <property type="entry name" value="HEMOGLOBIN AND HEMOGLOBIN-HAPTOGLOBIN-BINDING PROTEIN 1-RELATED"/>
    <property type="match status" value="1"/>
</dbReference>
<dbReference type="SUPFAM" id="SSF56935">
    <property type="entry name" value="Porins"/>
    <property type="match status" value="1"/>
</dbReference>
<dbReference type="Pfam" id="PF07715">
    <property type="entry name" value="Plug"/>
    <property type="match status" value="1"/>
</dbReference>
<evidence type="ECO:0000256" key="4">
    <source>
        <dbReference type="ARBA" id="ARBA00022692"/>
    </source>
</evidence>
<dbReference type="Gene3D" id="2.40.170.20">
    <property type="entry name" value="TonB-dependent receptor, beta-barrel domain"/>
    <property type="match status" value="1"/>
</dbReference>
<comment type="subcellular location">
    <subcellularLocation>
        <location evidence="1 8">Cell outer membrane</location>
        <topology evidence="1 8">Multi-pass membrane protein</topology>
    </subcellularLocation>
</comment>
<keyword evidence="3 8" id="KW-1134">Transmembrane beta strand</keyword>
<keyword evidence="5 10" id="KW-0732">Signal</keyword>
<sequence>MKTKFSRMLTLILAFVVQLTLAQEKTVSGIVSDENSLPLPGATIIVQGTTNGTSSDFDGNYSITANAGDVLVYSFVGYATKLITVGASNTINVSLDADNALDEVVVIGSASGKSTKELSFSIGQVKNELLENVPATNIAGALQGKISGISVSPTGGQPGSDVSIQLRTANSLATGQQPLIIVDGVILEGGLSDINTEDVERIEVAKGAAGASLYGSRASNGVIQIFTKRGKGNDKVSVTYRSEIGWKDVSDRYDLATTHRFKMTADGSAFDLTSGSREVDADGLSDNLYPSNIVFDYQDEIFNRGIFNTHYASVTGGGEKARYLFSYQRLQDEGIIALVEDYRRDNFRLNLDNNISDKISLKTSFFYSNSNRDGSLGGGIAGTNPLFEALITEPIYDWHAANEEDGSPYNFDANTFDPNLYNPLYQLANQDKIEKRNRFLGNVSLDYKVLPWLKLNGAYSIDFENNTFEDYIPKGYLSASPDGQAQNIGFLQRSNFNGRAQNIRLNSLITKSFGAEDEFNLNLRLSYLHERYANEFNNAEGYNLAVSGIRSLDNIAGGPTVSSATQEILTDSYFAVADFDYKKKYIFSGVIRREGSSLFGPDTRWANYFRTSVAYRLTEDFEIPGVQEFKLRGSYGTAGIRPTYEMRFETFNLQNGSPTKATLGNNQLKPAKTGELELGINIDFLDKFSFEFNYVKAKTEDQILRVPLSASTGFGAQWRNAGEIDATTYEASLNYDIIQNNNFSWNLGVVWDKSEQKISRLDVPAYLTGPGTQETTLFRIEQGQNFGAMFGNIYIRDLADLPAGSNASNFVVNEFGYVVDAATRSTPVKKVDSSGNEFFTMGDITPDFRMAFNTTLKYKNLALYALVDWKQGGDIYNKTKQWLYRDGRHTDITSGLPYNFFQGLYNTNLASSAFVEDGTFVKLRELSLYYTLNSKALGNIGNFIDTVKLGFIGRNLITITDYSGFDPDITNQPESNRANLTSRDTDGIGSDVNTPGGDPNVFKVDNFPYPSTKTYSFSVQLTF</sequence>
<feature type="region of interest" description="Disordered" evidence="9">
    <location>
        <begin position="968"/>
        <end position="995"/>
    </location>
</feature>
<dbReference type="EMBL" id="JAMFLZ010000004">
    <property type="protein sequence ID" value="MCL6295456.1"/>
    <property type="molecule type" value="Genomic_DNA"/>
</dbReference>
<dbReference type="NCBIfam" id="TIGR04056">
    <property type="entry name" value="OMP_RagA_SusC"/>
    <property type="match status" value="1"/>
</dbReference>
<keyword evidence="7 8" id="KW-0998">Cell outer membrane</keyword>
<feature type="domain" description="TonB-dependent receptor plug" evidence="11">
    <location>
        <begin position="116"/>
        <end position="222"/>
    </location>
</feature>
<name>A0ABT0QEN5_9FLAO</name>
<evidence type="ECO:0000256" key="9">
    <source>
        <dbReference type="SAM" id="MobiDB-lite"/>
    </source>
</evidence>
<feature type="chain" id="PRO_5045800064" evidence="10">
    <location>
        <begin position="23"/>
        <end position="1023"/>
    </location>
</feature>
<evidence type="ECO:0000256" key="6">
    <source>
        <dbReference type="ARBA" id="ARBA00023136"/>
    </source>
</evidence>
<feature type="compositionally biased region" description="Polar residues" evidence="9">
    <location>
        <begin position="969"/>
        <end position="982"/>
    </location>
</feature>
<dbReference type="InterPro" id="IPR012910">
    <property type="entry name" value="Plug_dom"/>
</dbReference>
<keyword evidence="13" id="KW-1185">Reference proteome</keyword>
<evidence type="ECO:0000256" key="8">
    <source>
        <dbReference type="PROSITE-ProRule" id="PRU01360"/>
    </source>
</evidence>
<reference evidence="12" key="1">
    <citation type="submission" date="2022-05" db="EMBL/GenBank/DDBJ databases">
        <authorList>
            <person name="Park J.-S."/>
        </authorList>
    </citation>
    <scope>NUCLEOTIDE SEQUENCE</scope>
    <source>
        <strain evidence="12">2012CJ34-3</strain>
    </source>
</reference>
<gene>
    <name evidence="12" type="ORF">M3P09_10660</name>
</gene>
<dbReference type="Proteomes" id="UP001165381">
    <property type="component" value="Unassembled WGS sequence"/>
</dbReference>
<evidence type="ECO:0000256" key="10">
    <source>
        <dbReference type="SAM" id="SignalP"/>
    </source>
</evidence>